<evidence type="ECO:0008006" key="3">
    <source>
        <dbReference type="Google" id="ProtNLM"/>
    </source>
</evidence>
<dbReference type="Proteomes" id="UP000177494">
    <property type="component" value="Unassembled WGS sequence"/>
</dbReference>
<dbReference type="Gene3D" id="2.60.40.420">
    <property type="entry name" value="Cupredoxins - blue copper proteins"/>
    <property type="match status" value="1"/>
</dbReference>
<evidence type="ECO:0000313" key="2">
    <source>
        <dbReference type="Proteomes" id="UP000177494"/>
    </source>
</evidence>
<evidence type="ECO:0000313" key="1">
    <source>
        <dbReference type="EMBL" id="OGN31897.1"/>
    </source>
</evidence>
<protein>
    <recommendedName>
        <fullName evidence="3">EfeO-type cupredoxin-like domain-containing protein</fullName>
    </recommendedName>
</protein>
<proteinExistence type="predicted"/>
<gene>
    <name evidence="1" type="ORF">A3I32_02085</name>
</gene>
<reference evidence="1 2" key="1">
    <citation type="journal article" date="2016" name="Nat. Commun.">
        <title>Thousands of microbial genomes shed light on interconnected biogeochemical processes in an aquifer system.</title>
        <authorList>
            <person name="Anantharaman K."/>
            <person name="Brown C.T."/>
            <person name="Hug L.A."/>
            <person name="Sharon I."/>
            <person name="Castelle C.J."/>
            <person name="Probst A.J."/>
            <person name="Thomas B.C."/>
            <person name="Singh A."/>
            <person name="Wilkins M.J."/>
            <person name="Karaoz U."/>
            <person name="Brodie E.L."/>
            <person name="Williams K.H."/>
            <person name="Hubbard S.S."/>
            <person name="Banfield J.F."/>
        </authorList>
    </citation>
    <scope>NUCLEOTIDE SEQUENCE [LARGE SCALE GENOMIC DNA]</scope>
</reference>
<accession>A0A1F8H2N8</accession>
<sequence length="125" mass="13152">MKLIWSAIILGVVIVGAVLYITRGGVVDTKNNVSIVEGKQVIQIIAKGGYSPRNSVAKAGMPTVLKIKTSGTFDCSSALVIPSLSYRANLPMSGETLIDVPTQPVGSTLQGICAMGMYSFSVQFN</sequence>
<dbReference type="EMBL" id="MGKU01000030">
    <property type="protein sequence ID" value="OGN31897.1"/>
    <property type="molecule type" value="Genomic_DNA"/>
</dbReference>
<dbReference type="AlphaFoldDB" id="A0A1F8H2N8"/>
<comment type="caution">
    <text evidence="1">The sequence shown here is derived from an EMBL/GenBank/DDBJ whole genome shotgun (WGS) entry which is preliminary data.</text>
</comment>
<dbReference type="STRING" id="1802706.A3I32_02085"/>
<dbReference type="InterPro" id="IPR008972">
    <property type="entry name" value="Cupredoxin"/>
</dbReference>
<name>A0A1F8H2N8_9BACT</name>
<organism evidence="1 2">
    <name type="scientific">Candidatus Yanofskybacteria bacterium RIFCSPLOWO2_02_FULL_45_10</name>
    <dbReference type="NCBI Taxonomy" id="1802706"/>
    <lineage>
        <taxon>Bacteria</taxon>
        <taxon>Candidatus Yanofskyibacteriota</taxon>
    </lineage>
</organism>